<name>A0A1D9QG30_SCLS1</name>
<accession>A0A1D9QG30</accession>
<evidence type="ECO:0000256" key="1">
    <source>
        <dbReference type="SAM" id="MobiDB-lite"/>
    </source>
</evidence>
<evidence type="ECO:0000313" key="2">
    <source>
        <dbReference type="EMBL" id="APA13885.1"/>
    </source>
</evidence>
<sequence>MGPPSKVPWPCSRNHKRDLPNARKSRLESETQNLWGELDTVIGRHRFIGCRKSLGLAVAILNAIWQLQDDLTSKQNTRVGNVDAINDHQRWHHFKTENPETNEVQTEFVSYTSATPSVLIITPTSPLVAKHWRNFQVLIEAKNTKVASRGIKVEVGCAAFGDVQSQYLKLARNADTNTSPSASPLAHNFI</sequence>
<organism evidence="2 3">
    <name type="scientific">Sclerotinia sclerotiorum (strain ATCC 18683 / 1980 / Ss-1)</name>
    <name type="common">White mold</name>
    <name type="synonym">Whetzelinia sclerotiorum</name>
    <dbReference type="NCBI Taxonomy" id="665079"/>
    <lineage>
        <taxon>Eukaryota</taxon>
        <taxon>Fungi</taxon>
        <taxon>Dikarya</taxon>
        <taxon>Ascomycota</taxon>
        <taxon>Pezizomycotina</taxon>
        <taxon>Leotiomycetes</taxon>
        <taxon>Helotiales</taxon>
        <taxon>Sclerotiniaceae</taxon>
        <taxon>Sclerotinia</taxon>
    </lineage>
</organism>
<dbReference type="RefSeq" id="XP_001585145.1">
    <property type="nucleotide sequence ID" value="XM_001585095.1"/>
</dbReference>
<feature type="compositionally biased region" description="Basic and acidic residues" evidence="1">
    <location>
        <begin position="17"/>
        <end position="26"/>
    </location>
</feature>
<evidence type="ECO:0000313" key="3">
    <source>
        <dbReference type="Proteomes" id="UP000177798"/>
    </source>
</evidence>
<reference evidence="3" key="1">
    <citation type="journal article" date="2017" name="Genome Biol. Evol.">
        <title>The complete genome sequence of the phytopathogenic fungus Sclerotinia sclerotiorum reveals insights into the genome architecture of broad host range pathogens.</title>
        <authorList>
            <person name="Derbyshire M."/>
            <person name="Denton-Giles M."/>
            <person name="Hegedus D."/>
            <person name="Seifbarghy S."/>
            <person name="Rollins J."/>
            <person name="van Kan J."/>
            <person name="Seidl M.F."/>
            <person name="Faino L."/>
            <person name="Mbengue M."/>
            <person name="Navaud O."/>
            <person name="Raffaele S."/>
            <person name="Hammond-Kosack K."/>
            <person name="Heard S."/>
            <person name="Oliver R."/>
        </authorList>
    </citation>
    <scope>NUCLEOTIDE SEQUENCE [LARGE SCALE GENOMIC DNA]</scope>
    <source>
        <strain evidence="3">ATCC 18683 / 1980 / Ss-1</strain>
    </source>
</reference>
<gene>
    <name evidence="2" type="ORF">sscle_11g086550</name>
</gene>
<dbReference type="Proteomes" id="UP000177798">
    <property type="component" value="Chromosome 11"/>
</dbReference>
<dbReference type="KEGG" id="ssl:SS1G_14005"/>
<protein>
    <submittedName>
        <fullName evidence="2">Uncharacterized protein</fullName>
    </submittedName>
</protein>
<dbReference type="AlphaFoldDB" id="A0A1D9QG30"/>
<proteinExistence type="predicted"/>
<feature type="region of interest" description="Disordered" evidence="1">
    <location>
        <begin position="1"/>
        <end position="26"/>
    </location>
</feature>
<dbReference type="OrthoDB" id="10388615at2759"/>
<dbReference type="VEuPathDB" id="FungiDB:sscle_11g086550"/>
<dbReference type="EMBL" id="CP017824">
    <property type="protein sequence ID" value="APA13885.1"/>
    <property type="molecule type" value="Genomic_DNA"/>
</dbReference>